<dbReference type="SUPFAM" id="SSF55785">
    <property type="entry name" value="PYP-like sensor domain (PAS domain)"/>
    <property type="match status" value="3"/>
</dbReference>
<proteinExistence type="predicted"/>
<dbReference type="Gene3D" id="1.20.5.430">
    <property type="match status" value="1"/>
</dbReference>
<dbReference type="InterPro" id="IPR009057">
    <property type="entry name" value="Homeodomain-like_sf"/>
</dbReference>
<evidence type="ECO:0000313" key="3">
    <source>
        <dbReference type="EMBL" id="SDX05400.1"/>
    </source>
</evidence>
<feature type="domain" description="PAS" evidence="2">
    <location>
        <begin position="320"/>
        <end position="361"/>
    </location>
</feature>
<evidence type="ECO:0000256" key="1">
    <source>
        <dbReference type="SAM" id="MobiDB-lite"/>
    </source>
</evidence>
<dbReference type="InterPro" id="IPR035965">
    <property type="entry name" value="PAS-like_dom_sf"/>
</dbReference>
<organism evidence="3 4">
    <name type="scientific">Thiocapsa roseopersicina</name>
    <dbReference type="NCBI Taxonomy" id="1058"/>
    <lineage>
        <taxon>Bacteria</taxon>
        <taxon>Pseudomonadati</taxon>
        <taxon>Pseudomonadota</taxon>
        <taxon>Gammaproteobacteria</taxon>
        <taxon>Chromatiales</taxon>
        <taxon>Chromatiaceae</taxon>
        <taxon>Thiocapsa</taxon>
    </lineage>
</organism>
<name>A0A1H2YJY8_THIRO</name>
<dbReference type="PANTHER" id="PTHR44757:SF2">
    <property type="entry name" value="BIOFILM ARCHITECTURE MAINTENANCE PROTEIN MBAA"/>
    <property type="match status" value="1"/>
</dbReference>
<dbReference type="InterPro" id="IPR000014">
    <property type="entry name" value="PAS"/>
</dbReference>
<evidence type="ECO:0000259" key="2">
    <source>
        <dbReference type="PROSITE" id="PS50112"/>
    </source>
</evidence>
<dbReference type="Proteomes" id="UP000198816">
    <property type="component" value="Unassembled WGS sequence"/>
</dbReference>
<protein>
    <submittedName>
        <fullName evidence="3">Transcriptional regulator PpsR</fullName>
    </submittedName>
</protein>
<feature type="region of interest" description="Disordered" evidence="1">
    <location>
        <begin position="1"/>
        <end position="25"/>
    </location>
</feature>
<dbReference type="InterPro" id="IPR011785">
    <property type="entry name" value="Tscrpt_reg_PpsR-CrtJ"/>
</dbReference>
<dbReference type="SMART" id="SM00091">
    <property type="entry name" value="PAS"/>
    <property type="match status" value="3"/>
</dbReference>
<evidence type="ECO:0000313" key="4">
    <source>
        <dbReference type="Proteomes" id="UP000198816"/>
    </source>
</evidence>
<accession>A0A1H2YJY8</accession>
<dbReference type="PRINTS" id="PR01590">
    <property type="entry name" value="HTHFIS"/>
</dbReference>
<dbReference type="InterPro" id="IPR002197">
    <property type="entry name" value="HTH_Fis"/>
</dbReference>
<feature type="domain" description="PAS" evidence="2">
    <location>
        <begin position="199"/>
        <end position="245"/>
    </location>
</feature>
<dbReference type="GO" id="GO:0006355">
    <property type="term" value="P:regulation of DNA-templated transcription"/>
    <property type="evidence" value="ECO:0007669"/>
    <property type="project" value="InterPro"/>
</dbReference>
<dbReference type="NCBIfam" id="TIGR02040">
    <property type="entry name" value="PpsR-CrtJ"/>
    <property type="match status" value="1"/>
</dbReference>
<dbReference type="PANTHER" id="PTHR44757">
    <property type="entry name" value="DIGUANYLATE CYCLASE DGCP"/>
    <property type="match status" value="1"/>
</dbReference>
<dbReference type="PROSITE" id="PS50112">
    <property type="entry name" value="PAS"/>
    <property type="match status" value="2"/>
</dbReference>
<dbReference type="STRING" id="1058.SAMN05421783_11345"/>
<dbReference type="GO" id="GO:0043565">
    <property type="term" value="F:sequence-specific DNA binding"/>
    <property type="evidence" value="ECO:0007669"/>
    <property type="project" value="InterPro"/>
</dbReference>
<dbReference type="NCBIfam" id="TIGR00229">
    <property type="entry name" value="sensory_box"/>
    <property type="match status" value="2"/>
</dbReference>
<dbReference type="Pfam" id="PF02954">
    <property type="entry name" value="HTH_8"/>
    <property type="match status" value="1"/>
</dbReference>
<gene>
    <name evidence="3" type="ORF">SAMN05421783_11345</name>
</gene>
<dbReference type="EMBL" id="FNNZ01000013">
    <property type="protein sequence ID" value="SDX05400.1"/>
    <property type="molecule type" value="Genomic_DNA"/>
</dbReference>
<dbReference type="Pfam" id="PF13188">
    <property type="entry name" value="PAS_8"/>
    <property type="match status" value="1"/>
</dbReference>
<dbReference type="Gene3D" id="1.10.10.60">
    <property type="entry name" value="Homeodomain-like"/>
    <property type="match status" value="1"/>
</dbReference>
<sequence length="524" mass="57650">MRSRPRDATAQVSDAHGHAAPSGTFRRASRYRHRKRVARARPEALEGLVVVSPFRAPKESFGTLDAETAAALVEGATDIAVVVDQAGIVCDISFGSEDLSSELSRDWIGQPWLTTVLPESRANLEALLSEASDSGVTRWRQVNHPSVRGTDIPIQYRALRLGTSVVALGRNLQGMAALQQQLVDAQQALERDYWRFRQVETRYRLLFRMVSEAILIIDAPTQRVVEANPAAGQLLGESPTRVIGRPFPEGFDTEGTQAINGLLAGVRAAGRADDVRAKLADGMQEFLVSASLLRQENLSFLLVRLSPIIAETATSTLPENRARYLRVLENAPDCVVITDADGRVLSANNTFLALTEIAAEQQARGESLDRWLGRPGVDLNVLMANLRQHDTVRLFATTLRGEYGSTTDIEISAAAVRNGERPYFGFFIRDVGRRLHAEQPTSPEQPRWLDQLTDRVGRVPLKELVRESTDTIERLCIEAALKLTGDNRASAAELLGLSRQSLYVKIDRYGISDQAAEPSAPDDK</sequence>
<reference evidence="4" key="1">
    <citation type="submission" date="2016-10" db="EMBL/GenBank/DDBJ databases">
        <authorList>
            <person name="Varghese N."/>
            <person name="Submissions S."/>
        </authorList>
    </citation>
    <scope>NUCLEOTIDE SEQUENCE [LARGE SCALE GENOMIC DNA]</scope>
    <source>
        <strain evidence="4">DSM 217</strain>
    </source>
</reference>
<dbReference type="InterPro" id="IPR052155">
    <property type="entry name" value="Biofilm_reg_signaling"/>
</dbReference>
<dbReference type="SUPFAM" id="SSF46689">
    <property type="entry name" value="Homeodomain-like"/>
    <property type="match status" value="1"/>
</dbReference>
<dbReference type="InterPro" id="IPR013767">
    <property type="entry name" value="PAS_fold"/>
</dbReference>
<keyword evidence="4" id="KW-1185">Reference proteome</keyword>
<dbReference type="Gene3D" id="3.30.450.20">
    <property type="entry name" value="PAS domain"/>
    <property type="match status" value="3"/>
</dbReference>
<dbReference type="Pfam" id="PF00989">
    <property type="entry name" value="PAS"/>
    <property type="match status" value="1"/>
</dbReference>
<dbReference type="AlphaFoldDB" id="A0A1H2YJY8"/>